<comment type="catalytic activity">
    <reaction evidence="7">
        <text>D-glucose 6-phosphate + NADP(+) = 6-phospho-D-glucono-1,5-lactone + NADPH + H(+)</text>
        <dbReference type="Rhea" id="RHEA:15841"/>
        <dbReference type="ChEBI" id="CHEBI:15378"/>
        <dbReference type="ChEBI" id="CHEBI:57783"/>
        <dbReference type="ChEBI" id="CHEBI:57955"/>
        <dbReference type="ChEBI" id="CHEBI:58349"/>
        <dbReference type="ChEBI" id="CHEBI:61548"/>
        <dbReference type="EC" id="1.1.1.49"/>
    </reaction>
</comment>
<dbReference type="SUPFAM" id="SSF51735">
    <property type="entry name" value="NAD(P)-binding Rossmann-fold domains"/>
    <property type="match status" value="1"/>
</dbReference>
<dbReference type="RefSeq" id="WP_222875136.1">
    <property type="nucleotide sequence ID" value="NZ_AP023361.1"/>
</dbReference>
<dbReference type="SUPFAM" id="SSF55347">
    <property type="entry name" value="Glyceraldehyde-3-phosphate dehydrogenase-like, C-terminal domain"/>
    <property type="match status" value="1"/>
</dbReference>
<feature type="binding site" evidence="7">
    <location>
        <position position="203"/>
    </location>
    <ligand>
        <name>substrate</name>
    </ligand>
</feature>
<dbReference type="PANTHER" id="PTHR23429">
    <property type="entry name" value="GLUCOSE-6-PHOSPHATE 1-DEHYDROGENASE G6PD"/>
    <property type="match status" value="1"/>
</dbReference>
<feature type="binding site" evidence="7">
    <location>
        <position position="237"/>
    </location>
    <ligand>
        <name>substrate</name>
    </ligand>
</feature>
<feature type="binding site" evidence="7">
    <location>
        <position position="361"/>
    </location>
    <ligand>
        <name>substrate</name>
    </ligand>
</feature>
<gene>
    <name evidence="7 10" type="primary">zwf</name>
    <name evidence="10" type="ORF">IZ6_22260</name>
</gene>
<feature type="binding site" evidence="7">
    <location>
        <begin position="102"/>
        <end position="103"/>
    </location>
    <ligand>
        <name>NADP(+)</name>
        <dbReference type="ChEBI" id="CHEBI:58349"/>
    </ligand>
</feature>
<dbReference type="InterPro" id="IPR022674">
    <property type="entry name" value="G6P_DH_NAD-bd"/>
</dbReference>
<comment type="function">
    <text evidence="7">Catalyzes the oxidation of glucose 6-phosphate to 6-phosphogluconolactone.</text>
</comment>
<proteinExistence type="inferred from homology"/>
<dbReference type="PROSITE" id="PS00069">
    <property type="entry name" value="G6P_DEHYDROGENASE"/>
    <property type="match status" value="1"/>
</dbReference>
<feature type="binding site" evidence="7">
    <location>
        <position position="169"/>
    </location>
    <ligand>
        <name>NADP(+)</name>
        <dbReference type="ChEBI" id="CHEBI:58349"/>
    </ligand>
</feature>
<dbReference type="Gene3D" id="3.30.360.10">
    <property type="entry name" value="Dihydrodipicolinate Reductase, domain 2"/>
    <property type="match status" value="1"/>
</dbReference>
<dbReference type="Proteomes" id="UP000515317">
    <property type="component" value="Chromosome"/>
</dbReference>
<feature type="domain" description="Glucose-6-phosphate dehydrogenase C-terminal" evidence="9">
    <location>
        <begin position="210"/>
        <end position="509"/>
    </location>
</feature>
<dbReference type="InterPro" id="IPR036291">
    <property type="entry name" value="NAD(P)-bd_dom_sf"/>
</dbReference>
<evidence type="ECO:0000256" key="2">
    <source>
        <dbReference type="ARBA" id="ARBA00009975"/>
    </source>
</evidence>
<accession>A0A6S6QWR7</accession>
<dbReference type="GO" id="GO:0005829">
    <property type="term" value="C:cytosol"/>
    <property type="evidence" value="ECO:0007669"/>
    <property type="project" value="TreeGrafter"/>
</dbReference>
<evidence type="ECO:0000256" key="6">
    <source>
        <dbReference type="ARBA" id="ARBA00023277"/>
    </source>
</evidence>
<protein>
    <recommendedName>
        <fullName evidence="7">Glucose-6-phosphate 1-dehydrogenase</fullName>
        <shortName evidence="7">G6PD</shortName>
        <ecNumber evidence="7">1.1.1.49</ecNumber>
    </recommendedName>
</protein>
<dbReference type="AlphaFoldDB" id="A0A6S6QWR7"/>
<dbReference type="PRINTS" id="PR00079">
    <property type="entry name" value="G6PDHDRGNASE"/>
</dbReference>
<dbReference type="UniPathway" id="UPA00115">
    <property type="reaction ID" value="UER00408"/>
</dbReference>
<comment type="pathway">
    <text evidence="1 7">Carbohydrate degradation; pentose phosphate pathway; D-ribulose 5-phosphate from D-glucose 6-phosphate (oxidative stage): step 1/3.</text>
</comment>
<name>A0A6S6QWR7_9HYPH</name>
<evidence type="ECO:0000256" key="5">
    <source>
        <dbReference type="ARBA" id="ARBA00023002"/>
    </source>
</evidence>
<feature type="binding site" evidence="7">
    <location>
        <position position="256"/>
    </location>
    <ligand>
        <name>substrate</name>
    </ligand>
</feature>
<dbReference type="InterPro" id="IPR019796">
    <property type="entry name" value="G6P_DH_AS"/>
</dbReference>
<dbReference type="GO" id="GO:0006006">
    <property type="term" value="P:glucose metabolic process"/>
    <property type="evidence" value="ECO:0007669"/>
    <property type="project" value="UniProtKB-KW"/>
</dbReference>
<organism evidence="10 11">
    <name type="scientific">Terrihabitans soli</name>
    <dbReference type="NCBI Taxonomy" id="708113"/>
    <lineage>
        <taxon>Bacteria</taxon>
        <taxon>Pseudomonadati</taxon>
        <taxon>Pseudomonadota</taxon>
        <taxon>Alphaproteobacteria</taxon>
        <taxon>Hyphomicrobiales</taxon>
        <taxon>Terrihabitans</taxon>
    </lineage>
</organism>
<dbReference type="NCBIfam" id="NF009492">
    <property type="entry name" value="PRK12853.1-3"/>
    <property type="match status" value="1"/>
</dbReference>
<keyword evidence="11" id="KW-1185">Reference proteome</keyword>
<dbReference type="Pfam" id="PF02781">
    <property type="entry name" value="G6PD_C"/>
    <property type="match status" value="1"/>
</dbReference>
<evidence type="ECO:0000256" key="7">
    <source>
        <dbReference type="HAMAP-Rule" id="MF_00966"/>
    </source>
</evidence>
<feature type="binding site" evidence="7">
    <location>
        <position position="60"/>
    </location>
    <ligand>
        <name>NADP(+)</name>
        <dbReference type="ChEBI" id="CHEBI:58349"/>
    </ligand>
</feature>
<feature type="binding site" evidence="7">
    <location>
        <position position="199"/>
    </location>
    <ligand>
        <name>substrate</name>
    </ligand>
</feature>
<dbReference type="InterPro" id="IPR001282">
    <property type="entry name" value="G6P_DH"/>
</dbReference>
<dbReference type="EMBL" id="AP023361">
    <property type="protein sequence ID" value="BCJ91491.1"/>
    <property type="molecule type" value="Genomic_DNA"/>
</dbReference>
<dbReference type="KEGG" id="tso:IZ6_22260"/>
<evidence type="ECO:0000313" key="10">
    <source>
        <dbReference type="EMBL" id="BCJ91491.1"/>
    </source>
</evidence>
<reference evidence="10 11" key="1">
    <citation type="submission" date="2020-08" db="EMBL/GenBank/DDBJ databases">
        <title>Genome sequence of Rhizobiales bacterium strain IZ6.</title>
        <authorList>
            <person name="Nakai R."/>
            <person name="Naganuma T."/>
        </authorList>
    </citation>
    <scope>NUCLEOTIDE SEQUENCE [LARGE SCALE GENOMIC DNA]</scope>
    <source>
        <strain evidence="10 11">IZ6</strain>
    </source>
</reference>
<evidence type="ECO:0000256" key="4">
    <source>
        <dbReference type="ARBA" id="ARBA00022857"/>
    </source>
</evidence>
<evidence type="ECO:0000313" key="11">
    <source>
        <dbReference type="Proteomes" id="UP000515317"/>
    </source>
</evidence>
<dbReference type="NCBIfam" id="TIGR00871">
    <property type="entry name" value="zwf"/>
    <property type="match status" value="1"/>
</dbReference>
<dbReference type="EC" id="1.1.1.49" evidence="7"/>
<dbReference type="GO" id="GO:0050661">
    <property type="term" value="F:NADP binding"/>
    <property type="evidence" value="ECO:0007669"/>
    <property type="project" value="UniProtKB-UniRule"/>
</dbReference>
<dbReference type="InterPro" id="IPR022675">
    <property type="entry name" value="G6P_DH_C"/>
</dbReference>
<sequence>MSTSNGPNGGRPKPPPAPPCAFVIFGASGDLTRRLLIPALYNLAASGLLSDGFRIIGVARGEMSAEDFKAGLEKGLQEFATQKVDAATAKWLLNCVSYIVGDVDDPATYQKLKAELEKLEASGHTQGNRLFYCATPPQAFAPIALRLGEAGLSDEGEDNTPWRRVIIEKPFGTSLESAKELNRKLLSVLDEDQIFRIDHYLGKETVQNILVLRFANGLFEPIWNRNHIDHVQITVAETVDVGTRGKFYDATGALRDMVPNHLFQLLSLVAMEPPARFDANSVRSEKAEALDSIRIPSTEEALFQSVRAQYRGGKIGDKEITAYRKSPDVNPGSTTETYAALKLEIDNWRWAGVPFYLRTGKALSKRRTEIAIKFKQAPVSMFRHMKLDEFGENLMVIEIQPEEGIKWLFNAKVPGPKVEIASVGMTFEYKDYFEAAPSTGYETLIYDCMMGDAILYQRADGVEAGWRAVEPFLTAWKEAGAEGIATYEAGSEGPAESEELLLTDSRRWRSITDPNGSR</sequence>
<feature type="domain" description="Glucose-6-phosphate dehydrogenase NAD-binding" evidence="8">
    <location>
        <begin position="23"/>
        <end position="208"/>
    </location>
</feature>
<dbReference type="HAMAP" id="MF_00966">
    <property type="entry name" value="G6PD"/>
    <property type="match status" value="1"/>
</dbReference>
<feature type="active site" description="Proton acceptor" evidence="7">
    <location>
        <position position="261"/>
    </location>
</feature>
<dbReference type="GO" id="GO:0009051">
    <property type="term" value="P:pentose-phosphate shunt, oxidative branch"/>
    <property type="evidence" value="ECO:0007669"/>
    <property type="project" value="TreeGrafter"/>
</dbReference>
<comment type="similarity">
    <text evidence="2 7">Belongs to the glucose-6-phosphate dehydrogenase family.</text>
</comment>
<evidence type="ECO:0000259" key="8">
    <source>
        <dbReference type="Pfam" id="PF00479"/>
    </source>
</evidence>
<dbReference type="Gene3D" id="3.40.50.720">
    <property type="entry name" value="NAD(P)-binding Rossmann-like Domain"/>
    <property type="match status" value="1"/>
</dbReference>
<dbReference type="GO" id="GO:0004345">
    <property type="term" value="F:glucose-6-phosphate dehydrogenase activity"/>
    <property type="evidence" value="ECO:0007669"/>
    <property type="project" value="UniProtKB-UniRule"/>
</dbReference>
<keyword evidence="4 7" id="KW-0521">NADP</keyword>
<keyword evidence="3 7" id="KW-0313">Glucose metabolism</keyword>
<keyword evidence="5 7" id="KW-0560">Oxidoreductase</keyword>
<feature type="binding site" evidence="7">
    <location>
        <begin position="26"/>
        <end position="33"/>
    </location>
    <ligand>
        <name>NADP(+)</name>
        <dbReference type="ChEBI" id="CHEBI:58349"/>
    </ligand>
</feature>
<evidence type="ECO:0000259" key="9">
    <source>
        <dbReference type="Pfam" id="PF02781"/>
    </source>
</evidence>
<evidence type="ECO:0000256" key="1">
    <source>
        <dbReference type="ARBA" id="ARBA00004937"/>
    </source>
</evidence>
<comment type="caution">
    <text evidence="7">Lacks conserved residue(s) required for the propagation of feature annotation.</text>
</comment>
<dbReference type="PANTHER" id="PTHR23429:SF0">
    <property type="entry name" value="GLUCOSE-6-PHOSPHATE 1-DEHYDROGENASE"/>
    <property type="match status" value="1"/>
</dbReference>
<keyword evidence="6 7" id="KW-0119">Carbohydrate metabolism</keyword>
<evidence type="ECO:0000256" key="3">
    <source>
        <dbReference type="ARBA" id="ARBA00022526"/>
    </source>
</evidence>
<dbReference type="Pfam" id="PF00479">
    <property type="entry name" value="G6PD_N"/>
    <property type="match status" value="1"/>
</dbReference>
<dbReference type="PIRSF" id="PIRSF000110">
    <property type="entry name" value="G6PD"/>
    <property type="match status" value="1"/>
</dbReference>